<dbReference type="Proteomes" id="UP000269438">
    <property type="component" value="Unassembled WGS sequence"/>
</dbReference>
<organism evidence="2 3">
    <name type="scientific">Mycetocola lacteus</name>
    <dbReference type="NCBI Taxonomy" id="76637"/>
    <lineage>
        <taxon>Bacteria</taxon>
        <taxon>Bacillati</taxon>
        <taxon>Actinomycetota</taxon>
        <taxon>Actinomycetes</taxon>
        <taxon>Micrococcales</taxon>
        <taxon>Microbacteriaceae</taxon>
        <taxon>Mycetocola</taxon>
    </lineage>
</organism>
<dbReference type="AlphaFoldDB" id="A0A3L7API5"/>
<sequence>MSSTIPMRVDGELFEAARSVGAVTSRSAAQQLSHWARIGRELENSPNTSTSDIQRVLAGEPGATYDSLSVTDQAMVRANWDERVAERLATLDFAEEFAREGTEWSEADDRGVVTVHGVDESSAPGAPKKSNIAGVE</sequence>
<feature type="region of interest" description="Disordered" evidence="1">
    <location>
        <begin position="117"/>
        <end position="136"/>
    </location>
</feature>
<proteinExistence type="predicted"/>
<protein>
    <recommendedName>
        <fullName evidence="4">ParD-like family protein</fullName>
    </recommendedName>
</protein>
<comment type="caution">
    <text evidence="2">The sequence shown here is derived from an EMBL/GenBank/DDBJ whole genome shotgun (WGS) entry which is preliminary data.</text>
</comment>
<dbReference type="EMBL" id="RCUY01000010">
    <property type="protein sequence ID" value="RLP81342.1"/>
    <property type="molecule type" value="Genomic_DNA"/>
</dbReference>
<gene>
    <name evidence="2" type="ORF">D9V34_11985</name>
</gene>
<reference evidence="2 3" key="1">
    <citation type="submission" date="2018-10" db="EMBL/GenBank/DDBJ databases">
        <authorList>
            <person name="Li J."/>
        </authorList>
    </citation>
    <scope>NUCLEOTIDE SEQUENCE [LARGE SCALE GENOMIC DNA]</scope>
    <source>
        <strain evidence="2 3">JCM 11654</strain>
    </source>
</reference>
<accession>A0A3L7API5</accession>
<evidence type="ECO:0000313" key="3">
    <source>
        <dbReference type="Proteomes" id="UP000269438"/>
    </source>
</evidence>
<dbReference type="Pfam" id="PF11903">
    <property type="entry name" value="ParD_like"/>
    <property type="match status" value="1"/>
</dbReference>
<evidence type="ECO:0008006" key="4">
    <source>
        <dbReference type="Google" id="ProtNLM"/>
    </source>
</evidence>
<evidence type="ECO:0000256" key="1">
    <source>
        <dbReference type="SAM" id="MobiDB-lite"/>
    </source>
</evidence>
<name>A0A3L7API5_9MICO</name>
<dbReference type="InterPro" id="IPR021831">
    <property type="entry name" value="ParD-like"/>
</dbReference>
<dbReference type="RefSeq" id="WP_121689038.1">
    <property type="nucleotide sequence ID" value="NZ_RCUY01000010.1"/>
</dbReference>
<evidence type="ECO:0000313" key="2">
    <source>
        <dbReference type="EMBL" id="RLP81342.1"/>
    </source>
</evidence>
<keyword evidence="3" id="KW-1185">Reference proteome</keyword>
<dbReference type="OrthoDB" id="5422561at2"/>